<protein>
    <submittedName>
        <fullName evidence="1">Uncharacterized protein</fullName>
    </submittedName>
</protein>
<sequence length="136" mass="15416">MSLDSRPLSRLSTHNTSSETNVLVAWLERFEDHAQFPVDELLLEFDVSRSDSARSLLEKDTVVIFIHHLGAVYTASISGPPSGLLLAGHLWTVWWLAVESWVPWCDRPLSTYAGGAGWRLIRILRPRFAVNSRFKI</sequence>
<accession>A0A9W9Y7T8</accession>
<evidence type="ECO:0000313" key="1">
    <source>
        <dbReference type="EMBL" id="KAJ7321465.1"/>
    </source>
</evidence>
<comment type="caution">
    <text evidence="1">The sequence shown here is derived from an EMBL/GenBank/DDBJ whole genome shotgun (WGS) entry which is preliminary data.</text>
</comment>
<dbReference type="AlphaFoldDB" id="A0A9W9Y7T8"/>
<evidence type="ECO:0000313" key="2">
    <source>
        <dbReference type="Proteomes" id="UP001163046"/>
    </source>
</evidence>
<gene>
    <name evidence="1" type="ORF">OS493_034818</name>
</gene>
<keyword evidence="2" id="KW-1185">Reference proteome</keyword>
<organism evidence="1 2">
    <name type="scientific">Desmophyllum pertusum</name>
    <dbReference type="NCBI Taxonomy" id="174260"/>
    <lineage>
        <taxon>Eukaryota</taxon>
        <taxon>Metazoa</taxon>
        <taxon>Cnidaria</taxon>
        <taxon>Anthozoa</taxon>
        <taxon>Hexacorallia</taxon>
        <taxon>Scleractinia</taxon>
        <taxon>Caryophylliina</taxon>
        <taxon>Caryophylliidae</taxon>
        <taxon>Desmophyllum</taxon>
    </lineage>
</organism>
<dbReference type="OrthoDB" id="8122690at2759"/>
<dbReference type="EMBL" id="MU827827">
    <property type="protein sequence ID" value="KAJ7321465.1"/>
    <property type="molecule type" value="Genomic_DNA"/>
</dbReference>
<name>A0A9W9Y7T8_9CNID</name>
<proteinExistence type="predicted"/>
<reference evidence="1" key="1">
    <citation type="submission" date="2023-01" db="EMBL/GenBank/DDBJ databases">
        <title>Genome assembly of the deep-sea coral Lophelia pertusa.</title>
        <authorList>
            <person name="Herrera S."/>
            <person name="Cordes E."/>
        </authorList>
    </citation>
    <scope>NUCLEOTIDE SEQUENCE</scope>
    <source>
        <strain evidence="1">USNM1676648</strain>
        <tissue evidence="1">Polyp</tissue>
    </source>
</reference>
<dbReference type="Proteomes" id="UP001163046">
    <property type="component" value="Unassembled WGS sequence"/>
</dbReference>